<sequence>MLPKKKIFSWFISIVSLGMLLLILLQLLAIIDLSIRSGELLAACFLLLVFLFLTVSLRPQKKEPSVYYRPKPLVYTKALEIIEINSWLYTFYKTSDSIYIMQLYFSEHTEYVQVDTYRCYYFHASEIREKLNTRSLTALALAIQAEPNTYKWKELAITLQIHGRQVDYFMQTCLFADDAEHLYTNLPDK</sequence>
<reference evidence="2 3" key="1">
    <citation type="submission" date="2012-12" db="EMBL/GenBank/DDBJ databases">
        <title>Novel taxa of Listeriaceae from agricultural environments in the United States.</title>
        <authorList>
            <person name="den Bakker H.C."/>
            <person name="Allred A."/>
            <person name="Warchocki S."/>
            <person name="Wright E.M."/>
            <person name="Burrell A."/>
            <person name="Nightingale K.K."/>
            <person name="Kephart D."/>
            <person name="Wiedmann M."/>
        </authorList>
    </citation>
    <scope>NUCLEOTIDE SEQUENCE [LARGE SCALE GENOMIC DNA]</scope>
    <source>
        <strain evidence="2 3">FSL F6-1183</strain>
    </source>
</reference>
<protein>
    <submittedName>
        <fullName evidence="2">Uncharacterized protein</fullName>
    </submittedName>
</protein>
<keyword evidence="1" id="KW-0812">Transmembrane</keyword>
<evidence type="ECO:0000256" key="1">
    <source>
        <dbReference type="SAM" id="Phobius"/>
    </source>
</evidence>
<dbReference type="RefSeq" id="WP_003756684.1">
    <property type="nucleotide sequence ID" value="NZ_AODG01000007.1"/>
</dbReference>
<accession>A0A829R8P7</accession>
<gene>
    <name evidence="2" type="ORF">LMUR_05717</name>
</gene>
<feature type="transmembrane region" description="Helical" evidence="1">
    <location>
        <begin position="7"/>
        <end position="28"/>
    </location>
</feature>
<keyword evidence="1" id="KW-1133">Transmembrane helix</keyword>
<feature type="transmembrane region" description="Helical" evidence="1">
    <location>
        <begin position="40"/>
        <end position="57"/>
    </location>
</feature>
<keyword evidence="1" id="KW-0472">Membrane</keyword>
<evidence type="ECO:0000313" key="3">
    <source>
        <dbReference type="Proteomes" id="UP000019251"/>
    </source>
</evidence>
<dbReference type="EMBL" id="AODG01000007">
    <property type="protein sequence ID" value="EUJ28578.1"/>
    <property type="molecule type" value="Genomic_DNA"/>
</dbReference>
<name>A0A829R8P7_LISGR</name>
<proteinExistence type="predicted"/>
<organism evidence="2 3">
    <name type="scientific">Listeria grayi FSL F6-1183</name>
    <dbReference type="NCBI Taxonomy" id="1265827"/>
    <lineage>
        <taxon>Bacteria</taxon>
        <taxon>Bacillati</taxon>
        <taxon>Bacillota</taxon>
        <taxon>Bacilli</taxon>
        <taxon>Bacillales</taxon>
        <taxon>Listeriaceae</taxon>
        <taxon>Listeria</taxon>
    </lineage>
</organism>
<comment type="caution">
    <text evidence="2">The sequence shown here is derived from an EMBL/GenBank/DDBJ whole genome shotgun (WGS) entry which is preliminary data.</text>
</comment>
<dbReference type="AlphaFoldDB" id="A0A829R8P7"/>
<dbReference type="Proteomes" id="UP000019251">
    <property type="component" value="Unassembled WGS sequence"/>
</dbReference>
<evidence type="ECO:0000313" key="2">
    <source>
        <dbReference type="EMBL" id="EUJ28578.1"/>
    </source>
</evidence>